<dbReference type="PRINTS" id="PR00704">
    <property type="entry name" value="CALPAIN"/>
</dbReference>
<proteinExistence type="inferred from homology"/>
<dbReference type="Pfam" id="PF00648">
    <property type="entry name" value="Peptidase_C2"/>
    <property type="match status" value="1"/>
</dbReference>
<dbReference type="GO" id="GO:0006508">
    <property type="term" value="P:proteolysis"/>
    <property type="evidence" value="ECO:0007669"/>
    <property type="project" value="InterPro"/>
</dbReference>
<dbReference type="InterPro" id="IPR038765">
    <property type="entry name" value="Papain-like_cys_pep_sf"/>
</dbReference>
<dbReference type="InterPro" id="IPR022684">
    <property type="entry name" value="Calpain_cysteine_protease"/>
</dbReference>
<dbReference type="GeneTree" id="ENSGT00940000159147"/>
<dbReference type="GO" id="GO:0005737">
    <property type="term" value="C:cytoplasm"/>
    <property type="evidence" value="ECO:0007669"/>
    <property type="project" value="TreeGrafter"/>
</dbReference>
<dbReference type="PANTHER" id="PTHR10183:SF395">
    <property type="entry name" value="CALPAIN 2, (M_II) LARGE SUBUNIT A-RELATED"/>
    <property type="match status" value="1"/>
</dbReference>
<dbReference type="InterPro" id="IPR001300">
    <property type="entry name" value="Peptidase_C2_calpain_cat"/>
</dbReference>
<organism evidence="4 5">
    <name type="scientific">Pygocentrus nattereri</name>
    <name type="common">Red-bellied piranha</name>
    <dbReference type="NCBI Taxonomy" id="42514"/>
    <lineage>
        <taxon>Eukaryota</taxon>
        <taxon>Metazoa</taxon>
        <taxon>Chordata</taxon>
        <taxon>Craniata</taxon>
        <taxon>Vertebrata</taxon>
        <taxon>Euteleostomi</taxon>
        <taxon>Actinopterygii</taxon>
        <taxon>Neopterygii</taxon>
        <taxon>Teleostei</taxon>
        <taxon>Ostariophysi</taxon>
        <taxon>Characiformes</taxon>
        <taxon>Characoidei</taxon>
        <taxon>Pygocentrus</taxon>
    </lineage>
</organism>
<name>A0AAR2JD54_PYGNA</name>
<comment type="caution">
    <text evidence="2">Lacks conserved residue(s) required for the propagation of feature annotation.</text>
</comment>
<dbReference type="Ensembl" id="ENSPNAT00000044459.1">
    <property type="protein sequence ID" value="ENSPNAP00000048159.1"/>
    <property type="gene ID" value="ENSPNAG00000035123.1"/>
</dbReference>
<keyword evidence="5" id="KW-1185">Reference proteome</keyword>
<evidence type="ECO:0000313" key="4">
    <source>
        <dbReference type="Ensembl" id="ENSPNAP00000048159.1"/>
    </source>
</evidence>
<evidence type="ECO:0000256" key="1">
    <source>
        <dbReference type="ARBA" id="ARBA00007623"/>
    </source>
</evidence>
<dbReference type="PROSITE" id="PS50203">
    <property type="entry name" value="CALPAIN_CAT"/>
    <property type="match status" value="1"/>
</dbReference>
<reference evidence="4 5" key="1">
    <citation type="submission" date="2020-10" db="EMBL/GenBank/DDBJ databases">
        <title>Pygocentrus nattereri (red-bellied piranha) genome, fPygNat1, primary haplotype.</title>
        <authorList>
            <person name="Myers G."/>
            <person name="Meyer A."/>
            <person name="Karagic N."/>
            <person name="Pippel M."/>
            <person name="Winkler S."/>
            <person name="Tracey A."/>
            <person name="Wood J."/>
            <person name="Formenti G."/>
            <person name="Howe K."/>
            <person name="Fedrigo O."/>
            <person name="Jarvis E.D."/>
        </authorList>
    </citation>
    <scope>NUCLEOTIDE SEQUENCE [LARGE SCALE GENOMIC DNA]</scope>
</reference>
<feature type="domain" description="Calpain catalytic" evidence="3">
    <location>
        <begin position="34"/>
        <end position="93"/>
    </location>
</feature>
<dbReference type="Proteomes" id="UP001501920">
    <property type="component" value="Chromosome 25"/>
</dbReference>
<evidence type="ECO:0000256" key="2">
    <source>
        <dbReference type="PROSITE-ProRule" id="PRU00239"/>
    </source>
</evidence>
<dbReference type="AlphaFoldDB" id="A0AAR2JD54"/>
<dbReference type="GO" id="GO:0004198">
    <property type="term" value="F:calcium-dependent cysteine-type endopeptidase activity"/>
    <property type="evidence" value="ECO:0007669"/>
    <property type="project" value="InterPro"/>
</dbReference>
<protein>
    <recommendedName>
        <fullName evidence="3">Calpain catalytic domain-containing protein</fullName>
    </recommendedName>
</protein>
<comment type="similarity">
    <text evidence="1">Belongs to the peptidase C2 family.</text>
</comment>
<accession>A0AAR2JD54</accession>
<evidence type="ECO:0000313" key="5">
    <source>
        <dbReference type="Proteomes" id="UP001501920"/>
    </source>
</evidence>
<evidence type="ECO:0000259" key="3">
    <source>
        <dbReference type="PROSITE" id="PS50203"/>
    </source>
</evidence>
<sequence>MPGSASTLAKRHAIKYLDQDFEALRRQCQSSGQLFSDPIFPAAPESLGFEELGPNSSKARGVQWKRPRELCSEPKFITDGATRTDICQGDLGKWRNSKTFLPKTSMSFLLQSDWQNVHLFTHTPSYLTLK</sequence>
<reference evidence="4" key="2">
    <citation type="submission" date="2025-08" db="UniProtKB">
        <authorList>
            <consortium name="Ensembl"/>
        </authorList>
    </citation>
    <scope>IDENTIFICATION</scope>
</reference>
<reference evidence="4" key="3">
    <citation type="submission" date="2025-09" db="UniProtKB">
        <authorList>
            <consortium name="Ensembl"/>
        </authorList>
    </citation>
    <scope>IDENTIFICATION</scope>
</reference>
<dbReference type="PANTHER" id="PTHR10183">
    <property type="entry name" value="CALPAIN"/>
    <property type="match status" value="1"/>
</dbReference>
<dbReference type="SUPFAM" id="SSF54001">
    <property type="entry name" value="Cysteine proteinases"/>
    <property type="match status" value="1"/>
</dbReference>